<dbReference type="InterPro" id="IPR010982">
    <property type="entry name" value="Lambda_DNA-bd_dom_sf"/>
</dbReference>
<dbReference type="Pfam" id="PF13560">
    <property type="entry name" value="HTH_31"/>
    <property type="match status" value="1"/>
</dbReference>
<evidence type="ECO:0000259" key="1">
    <source>
        <dbReference type="Pfam" id="PF19054"/>
    </source>
</evidence>
<evidence type="ECO:0000313" key="3">
    <source>
        <dbReference type="Proteomes" id="UP001183607"/>
    </source>
</evidence>
<proteinExistence type="predicted"/>
<comment type="caution">
    <text evidence="2">The sequence shown here is derived from an EMBL/GenBank/DDBJ whole genome shotgun (WGS) entry which is preliminary data.</text>
</comment>
<protein>
    <submittedName>
        <fullName evidence="2">Scr1 family TA system antitoxin-like transcriptional regulator</fullName>
    </submittedName>
</protein>
<gene>
    <name evidence="2" type="ORF">RM574_26325</name>
</gene>
<organism evidence="2 3">
    <name type="scientific">Streptomyces evansiae</name>
    <dbReference type="NCBI Taxonomy" id="3075535"/>
    <lineage>
        <taxon>Bacteria</taxon>
        <taxon>Bacillati</taxon>
        <taxon>Actinomycetota</taxon>
        <taxon>Actinomycetes</taxon>
        <taxon>Kitasatosporales</taxon>
        <taxon>Streptomycetaceae</taxon>
        <taxon>Streptomyces</taxon>
    </lineage>
</organism>
<dbReference type="InterPro" id="IPR043917">
    <property type="entry name" value="DUF5753"/>
</dbReference>
<dbReference type="Proteomes" id="UP001183607">
    <property type="component" value="Unassembled WGS sequence"/>
</dbReference>
<name>A0ABD5ED68_9ACTN</name>
<dbReference type="RefSeq" id="WP_093852955.1">
    <property type="nucleotide sequence ID" value="NZ_JAVRER010000060.1"/>
</dbReference>
<reference evidence="3" key="1">
    <citation type="submission" date="2023-07" db="EMBL/GenBank/DDBJ databases">
        <title>30 novel species of actinomycetes from the DSMZ collection.</title>
        <authorList>
            <person name="Nouioui I."/>
        </authorList>
    </citation>
    <scope>NUCLEOTIDE SEQUENCE [LARGE SCALE GENOMIC DNA]</scope>
    <source>
        <strain evidence="3">DSM 41982</strain>
    </source>
</reference>
<dbReference type="EMBL" id="JAVRER010000060">
    <property type="protein sequence ID" value="MDT0419003.1"/>
    <property type="molecule type" value="Genomic_DNA"/>
</dbReference>
<dbReference type="AlphaFoldDB" id="A0ABD5ED68"/>
<accession>A0ABD5ED68</accession>
<dbReference type="SUPFAM" id="SSF47413">
    <property type="entry name" value="lambda repressor-like DNA-binding domains"/>
    <property type="match status" value="1"/>
</dbReference>
<dbReference type="InterPro" id="IPR001387">
    <property type="entry name" value="Cro/C1-type_HTH"/>
</dbReference>
<feature type="domain" description="DUF5753" evidence="1">
    <location>
        <begin position="88"/>
        <end position="263"/>
    </location>
</feature>
<evidence type="ECO:0000313" key="2">
    <source>
        <dbReference type="EMBL" id="MDT0419003.1"/>
    </source>
</evidence>
<dbReference type="Pfam" id="PF19054">
    <property type="entry name" value="DUF5753"/>
    <property type="match status" value="1"/>
</dbReference>
<dbReference type="CDD" id="cd00093">
    <property type="entry name" value="HTH_XRE"/>
    <property type="match status" value="1"/>
</dbReference>
<sequence>MSESSRRSRAIAAFAEEVRRQRQHLGLSQTAYANLLVFSQPLVSKVERGEVPASPEFATAMDKAGNTAGVYARRHDDLFRQDYPDWFKPYADLEQDAAAIVDYSPTLLVGLVQTEAYAAAVFRAGHPTETVDEIKARVELRVQRQEILNRDEPPRLWLVVPEGVLRMEVGGGEVMREQVGYLADLAERPNVTIQVLRVRDGTPPVYLPFTLLTVDGQQVVYSESWVGGGSVDRSPEAIAKTTAVCDHLRMTAASAQDSLDLLRSLAKQQGADE</sequence>
<dbReference type="Gene3D" id="1.10.260.40">
    <property type="entry name" value="lambda repressor-like DNA-binding domains"/>
    <property type="match status" value="1"/>
</dbReference>